<dbReference type="EMBL" id="FOMG01000017">
    <property type="protein sequence ID" value="SFD02233.1"/>
    <property type="molecule type" value="Genomic_DNA"/>
</dbReference>
<name>A0A1I1P5G1_9CLOT</name>
<dbReference type="RefSeq" id="WP_090091826.1">
    <property type="nucleotide sequence ID" value="NZ_FOMG01000017.1"/>
</dbReference>
<dbReference type="OrthoDB" id="1980949at2"/>
<dbReference type="Proteomes" id="UP000199263">
    <property type="component" value="Unassembled WGS sequence"/>
</dbReference>
<sequence>MKDFNKFPALFILKFKFSDKVKAIVLFFDRLTDEELKAIKPWIKNTTEEKLAQKDTEVLDSDKKEFISMVASKIE</sequence>
<evidence type="ECO:0000313" key="2">
    <source>
        <dbReference type="Proteomes" id="UP000199263"/>
    </source>
</evidence>
<proteinExistence type="predicted"/>
<keyword evidence="2" id="KW-1185">Reference proteome</keyword>
<gene>
    <name evidence="1" type="ORF">SAMN05421842_11736</name>
</gene>
<accession>A0A1I1P5G1</accession>
<reference evidence="1 2" key="1">
    <citation type="submission" date="2016-10" db="EMBL/GenBank/DDBJ databases">
        <authorList>
            <person name="de Groot N.N."/>
        </authorList>
    </citation>
    <scope>NUCLEOTIDE SEQUENCE [LARGE SCALE GENOMIC DNA]</scope>
    <source>
        <strain evidence="1 2">DSM 12992</strain>
    </source>
</reference>
<dbReference type="AlphaFoldDB" id="A0A1I1P5G1"/>
<protein>
    <submittedName>
        <fullName evidence="1">Uncharacterized protein</fullName>
    </submittedName>
</protein>
<organism evidence="1 2">
    <name type="scientific">Clostridium uliginosum</name>
    <dbReference type="NCBI Taxonomy" id="119641"/>
    <lineage>
        <taxon>Bacteria</taxon>
        <taxon>Bacillati</taxon>
        <taxon>Bacillota</taxon>
        <taxon>Clostridia</taxon>
        <taxon>Eubacteriales</taxon>
        <taxon>Clostridiaceae</taxon>
        <taxon>Clostridium</taxon>
    </lineage>
</organism>
<evidence type="ECO:0000313" key="1">
    <source>
        <dbReference type="EMBL" id="SFD02233.1"/>
    </source>
</evidence>